<reference evidence="1 2" key="1">
    <citation type="submission" date="2022-03" db="EMBL/GenBank/DDBJ databases">
        <authorList>
            <person name="Jo J.-H."/>
            <person name="Im W.-T."/>
        </authorList>
    </citation>
    <scope>NUCLEOTIDE SEQUENCE [LARGE SCALE GENOMIC DNA]</scope>
    <source>
        <strain evidence="1 2">SM33</strain>
    </source>
</reference>
<proteinExistence type="predicted"/>
<dbReference type="EMBL" id="JAKZHW010000002">
    <property type="protein sequence ID" value="MCH8616961.1"/>
    <property type="molecule type" value="Genomic_DNA"/>
</dbReference>
<protein>
    <submittedName>
        <fullName evidence="1">Uncharacterized protein</fullName>
    </submittedName>
</protein>
<organism evidence="1 2">
    <name type="scientific">Sphingomonas telluris</name>
    <dbReference type="NCBI Taxonomy" id="2907998"/>
    <lineage>
        <taxon>Bacteria</taxon>
        <taxon>Pseudomonadati</taxon>
        <taxon>Pseudomonadota</taxon>
        <taxon>Alphaproteobacteria</taxon>
        <taxon>Sphingomonadales</taxon>
        <taxon>Sphingomonadaceae</taxon>
        <taxon>Sphingomonas</taxon>
    </lineage>
</organism>
<dbReference type="RefSeq" id="WP_241447839.1">
    <property type="nucleotide sequence ID" value="NZ_JAKZHW010000002.1"/>
</dbReference>
<name>A0ABS9VPR0_9SPHN</name>
<gene>
    <name evidence="1" type="ORF">LZ016_12745</name>
</gene>
<evidence type="ECO:0000313" key="2">
    <source>
        <dbReference type="Proteomes" id="UP001203058"/>
    </source>
</evidence>
<keyword evidence="2" id="KW-1185">Reference proteome</keyword>
<sequence length="139" mass="16018">MTRIIFRDLPPVATVERQLALHARERLFDDDVEELPHLIDDASVELFGITQSDTFYWKLPDPVRARFGRAEWEENFDVLGHYTRDPNAHWGTFDLDLRCPEGGRLHCVEVFERQLICALNGLHPQAVFAFAERKAAEAA</sequence>
<dbReference type="Proteomes" id="UP001203058">
    <property type="component" value="Unassembled WGS sequence"/>
</dbReference>
<accession>A0ABS9VPR0</accession>
<evidence type="ECO:0000313" key="1">
    <source>
        <dbReference type="EMBL" id="MCH8616961.1"/>
    </source>
</evidence>
<comment type="caution">
    <text evidence="1">The sequence shown here is derived from an EMBL/GenBank/DDBJ whole genome shotgun (WGS) entry which is preliminary data.</text>
</comment>